<comment type="caution">
    <text evidence="6">The sequence shown here is derived from an EMBL/GenBank/DDBJ whole genome shotgun (WGS) entry which is preliminary data.</text>
</comment>
<evidence type="ECO:0000259" key="5">
    <source>
        <dbReference type="PROSITE" id="PS50043"/>
    </source>
</evidence>
<evidence type="ECO:0000256" key="1">
    <source>
        <dbReference type="ARBA" id="ARBA00023015"/>
    </source>
</evidence>
<dbReference type="AlphaFoldDB" id="A0A4Y3WSQ9"/>
<dbReference type="CDD" id="cd06170">
    <property type="entry name" value="LuxR_C_like"/>
    <property type="match status" value="1"/>
</dbReference>
<keyword evidence="3" id="KW-0804">Transcription</keyword>
<accession>A0A4Y3WSQ9</accession>
<dbReference type="PROSITE" id="PS00622">
    <property type="entry name" value="HTH_LUXR_1"/>
    <property type="match status" value="1"/>
</dbReference>
<dbReference type="GO" id="GO:0006355">
    <property type="term" value="P:regulation of DNA-templated transcription"/>
    <property type="evidence" value="ECO:0007669"/>
    <property type="project" value="InterPro"/>
</dbReference>
<feature type="region of interest" description="Disordered" evidence="4">
    <location>
        <begin position="23"/>
        <end position="52"/>
    </location>
</feature>
<dbReference type="InterPro" id="IPR036388">
    <property type="entry name" value="WH-like_DNA-bd_sf"/>
</dbReference>
<proteinExistence type="predicted"/>
<keyword evidence="7" id="KW-1185">Reference proteome</keyword>
<dbReference type="PANTHER" id="PTHR44688:SF16">
    <property type="entry name" value="DNA-BINDING TRANSCRIPTIONAL ACTIVATOR DEVR_DOSR"/>
    <property type="match status" value="1"/>
</dbReference>
<dbReference type="PROSITE" id="PS50043">
    <property type="entry name" value="HTH_LUXR_2"/>
    <property type="match status" value="1"/>
</dbReference>
<reference evidence="6 7" key="1">
    <citation type="submission" date="2019-06" db="EMBL/GenBank/DDBJ databases">
        <title>Whole genome shotgun sequence of Pseudonocardia hydrocarbonoxydans NBRC 14498.</title>
        <authorList>
            <person name="Hosoyama A."/>
            <person name="Uohara A."/>
            <person name="Ohji S."/>
            <person name="Ichikawa N."/>
        </authorList>
    </citation>
    <scope>NUCLEOTIDE SEQUENCE [LARGE SCALE GENOMIC DNA]</scope>
    <source>
        <strain evidence="6 7">NBRC 14498</strain>
    </source>
</reference>
<feature type="domain" description="HTH luxR-type" evidence="5">
    <location>
        <begin position="60"/>
        <end position="125"/>
    </location>
</feature>
<dbReference type="Proteomes" id="UP000320338">
    <property type="component" value="Unassembled WGS sequence"/>
</dbReference>
<keyword evidence="1" id="KW-0805">Transcription regulation</keyword>
<organism evidence="6 7">
    <name type="scientific">Pseudonocardia hydrocarbonoxydans</name>
    <dbReference type="NCBI Taxonomy" id="76726"/>
    <lineage>
        <taxon>Bacteria</taxon>
        <taxon>Bacillati</taxon>
        <taxon>Actinomycetota</taxon>
        <taxon>Actinomycetes</taxon>
        <taxon>Pseudonocardiales</taxon>
        <taxon>Pseudonocardiaceae</taxon>
        <taxon>Pseudonocardia</taxon>
    </lineage>
</organism>
<sequence length="128" mass="13546">MLVSGPPTVSRVRAALDAGARGYLFPRPAGLPAPTSDDVPDEPGPRWPHGVAPVVPVETADGIGSHLSAREVQIVQLVADGRNNSEIGRVLGVSPLTVKSHLSRISGRLRVTDRAQIVLLALRARVIR</sequence>
<dbReference type="Pfam" id="PF00196">
    <property type="entry name" value="GerE"/>
    <property type="match status" value="1"/>
</dbReference>
<dbReference type="PRINTS" id="PR00038">
    <property type="entry name" value="HTHLUXR"/>
</dbReference>
<keyword evidence="2" id="KW-0238">DNA-binding</keyword>
<evidence type="ECO:0000256" key="2">
    <source>
        <dbReference type="ARBA" id="ARBA00023125"/>
    </source>
</evidence>
<dbReference type="PANTHER" id="PTHR44688">
    <property type="entry name" value="DNA-BINDING TRANSCRIPTIONAL ACTIVATOR DEVR_DOSR"/>
    <property type="match status" value="1"/>
</dbReference>
<dbReference type="Gene3D" id="1.10.10.10">
    <property type="entry name" value="Winged helix-like DNA-binding domain superfamily/Winged helix DNA-binding domain"/>
    <property type="match status" value="1"/>
</dbReference>
<protein>
    <recommendedName>
        <fullName evidence="5">HTH luxR-type domain-containing protein</fullName>
    </recommendedName>
</protein>
<evidence type="ECO:0000256" key="4">
    <source>
        <dbReference type="SAM" id="MobiDB-lite"/>
    </source>
</evidence>
<evidence type="ECO:0000313" key="6">
    <source>
        <dbReference type="EMBL" id="GEC21140.1"/>
    </source>
</evidence>
<name>A0A4Y3WSQ9_9PSEU</name>
<dbReference type="InterPro" id="IPR000792">
    <property type="entry name" value="Tscrpt_reg_LuxR_C"/>
</dbReference>
<dbReference type="GO" id="GO:0003677">
    <property type="term" value="F:DNA binding"/>
    <property type="evidence" value="ECO:0007669"/>
    <property type="project" value="UniProtKB-KW"/>
</dbReference>
<gene>
    <name evidence="6" type="ORF">PHY01_34230</name>
</gene>
<dbReference type="SMART" id="SM00421">
    <property type="entry name" value="HTH_LUXR"/>
    <property type="match status" value="1"/>
</dbReference>
<dbReference type="SUPFAM" id="SSF46894">
    <property type="entry name" value="C-terminal effector domain of the bipartite response regulators"/>
    <property type="match status" value="1"/>
</dbReference>
<dbReference type="InterPro" id="IPR016032">
    <property type="entry name" value="Sig_transdc_resp-reg_C-effctor"/>
</dbReference>
<evidence type="ECO:0000256" key="3">
    <source>
        <dbReference type="ARBA" id="ARBA00023163"/>
    </source>
</evidence>
<evidence type="ECO:0000313" key="7">
    <source>
        <dbReference type="Proteomes" id="UP000320338"/>
    </source>
</evidence>
<dbReference type="EMBL" id="BJNG01000029">
    <property type="protein sequence ID" value="GEC21140.1"/>
    <property type="molecule type" value="Genomic_DNA"/>
</dbReference>